<dbReference type="Pfam" id="PF07591">
    <property type="entry name" value="PT-HINT"/>
    <property type="match status" value="1"/>
</dbReference>
<evidence type="ECO:0000313" key="2">
    <source>
        <dbReference type="EMBL" id="GGS14210.1"/>
    </source>
</evidence>
<organism evidence="2 3">
    <name type="scientific">Deinococcus knuensis</name>
    <dbReference type="NCBI Taxonomy" id="1837380"/>
    <lineage>
        <taxon>Bacteria</taxon>
        <taxon>Thermotogati</taxon>
        <taxon>Deinococcota</taxon>
        <taxon>Deinococci</taxon>
        <taxon>Deinococcales</taxon>
        <taxon>Deinococcaceae</taxon>
        <taxon>Deinococcus</taxon>
    </lineage>
</organism>
<dbReference type="Proteomes" id="UP000620633">
    <property type="component" value="Unassembled WGS sequence"/>
</dbReference>
<dbReference type="EMBL" id="BMQO01000001">
    <property type="protein sequence ID" value="GGS14210.1"/>
    <property type="molecule type" value="Genomic_DNA"/>
</dbReference>
<comment type="caution">
    <text evidence="2">The sequence shown here is derived from an EMBL/GenBank/DDBJ whole genome shotgun (WGS) entry which is preliminary data.</text>
</comment>
<dbReference type="CDD" id="cd00081">
    <property type="entry name" value="Hint"/>
    <property type="match status" value="1"/>
</dbReference>
<protein>
    <recommendedName>
        <fullName evidence="4">Intein C-terminal splicing domain-containing protein</fullName>
    </recommendedName>
</protein>
<keyword evidence="3" id="KW-1185">Reference proteome</keyword>
<sequence length="226" mass="24562">MAGTAGTSRFSPERQWTAVHRAHQSGQSPDNKLEFIETTPGHPFFVAQPVDAQPRPAPEGHRDLGKNWVGAGHLKIGDTIKQADGTTGLVANVTTVGQTREMFNLTVSEAHTYYVGQDGWLVHNTSCLTPGAVRAFAKNLPNMSFDDIKAQAEALGFTAKGPTSGPLVGKMLHFYDAKDRMRMRIDPPDGTTLHPHVHLYNIKGDPVDINLKPVKSSSPDAHIPIK</sequence>
<name>A0ABQ2SAF0_9DEIO</name>
<evidence type="ECO:0000313" key="3">
    <source>
        <dbReference type="Proteomes" id="UP000620633"/>
    </source>
</evidence>
<proteinExistence type="predicted"/>
<accession>A0ABQ2SAF0</accession>
<evidence type="ECO:0008006" key="4">
    <source>
        <dbReference type="Google" id="ProtNLM"/>
    </source>
</evidence>
<dbReference type="InterPro" id="IPR036844">
    <property type="entry name" value="Hint_dom_sf"/>
</dbReference>
<reference evidence="3" key="1">
    <citation type="journal article" date="2019" name="Int. J. Syst. Evol. Microbiol.">
        <title>The Global Catalogue of Microorganisms (GCM) 10K type strain sequencing project: providing services to taxonomists for standard genome sequencing and annotation.</title>
        <authorList>
            <consortium name="The Broad Institute Genomics Platform"/>
            <consortium name="The Broad Institute Genome Sequencing Center for Infectious Disease"/>
            <person name="Wu L."/>
            <person name="Ma J."/>
        </authorList>
    </citation>
    <scope>NUCLEOTIDE SEQUENCE [LARGE SCALE GENOMIC DNA]</scope>
    <source>
        <strain evidence="3">JCM 31406</strain>
    </source>
</reference>
<evidence type="ECO:0000256" key="1">
    <source>
        <dbReference type="SAM" id="MobiDB-lite"/>
    </source>
</evidence>
<dbReference type="Gene3D" id="2.170.16.10">
    <property type="entry name" value="Hedgehog/Intein (Hint) domain"/>
    <property type="match status" value="1"/>
</dbReference>
<dbReference type="NCBIfam" id="TIGR01443">
    <property type="entry name" value="intein_Cterm"/>
    <property type="match status" value="1"/>
</dbReference>
<feature type="region of interest" description="Disordered" evidence="1">
    <location>
        <begin position="1"/>
        <end position="37"/>
    </location>
</feature>
<dbReference type="InterPro" id="IPR030934">
    <property type="entry name" value="Intein_C"/>
</dbReference>
<feature type="compositionally biased region" description="Polar residues" evidence="1">
    <location>
        <begin position="1"/>
        <end position="10"/>
    </location>
</feature>
<dbReference type="SUPFAM" id="SSF51294">
    <property type="entry name" value="Hedgehog/intein (Hint) domain"/>
    <property type="match status" value="1"/>
</dbReference>
<gene>
    <name evidence="2" type="ORF">GCM10008961_01810</name>
</gene>